<feature type="non-terminal residue" evidence="6">
    <location>
        <position position="127"/>
    </location>
</feature>
<feature type="non-terminal residue" evidence="6">
    <location>
        <position position="1"/>
    </location>
</feature>
<dbReference type="GO" id="GO:0004386">
    <property type="term" value="F:helicase activity"/>
    <property type="evidence" value="ECO:0007669"/>
    <property type="project" value="UniProtKB-KW"/>
</dbReference>
<reference evidence="6 7" key="1">
    <citation type="submission" date="2019-05" db="EMBL/GenBank/DDBJ databases">
        <title>Novel genomic isolates of S.pyogenes and S.dysgalactiae subsp. equisimilis associated to necrotising fasciitis (NSTI).</title>
        <authorList>
            <person name="Barrantes I."/>
        </authorList>
    </citation>
    <scope>NUCLEOTIDE SEQUENCE [LARGE SCALE GENOMIC DNA]</scope>
    <source>
        <strain evidence="6 7">SPY6028</strain>
    </source>
</reference>
<dbReference type="GO" id="GO:0004527">
    <property type="term" value="F:exonuclease activity"/>
    <property type="evidence" value="ECO:0007669"/>
    <property type="project" value="UniProtKB-KW"/>
</dbReference>
<dbReference type="PROSITE" id="PS51217">
    <property type="entry name" value="UVRD_HELICASE_CTER"/>
    <property type="match status" value="1"/>
</dbReference>
<name>A0A660A7W5_STRPY</name>
<dbReference type="SUPFAM" id="SSF52540">
    <property type="entry name" value="P-loop containing nucleoside triphosphate hydrolases"/>
    <property type="match status" value="1"/>
</dbReference>
<keyword evidence="4" id="KW-0067">ATP-binding</keyword>
<accession>A0A660A7W5</accession>
<evidence type="ECO:0000256" key="3">
    <source>
        <dbReference type="ARBA" id="ARBA00022806"/>
    </source>
</evidence>
<evidence type="ECO:0000256" key="2">
    <source>
        <dbReference type="ARBA" id="ARBA00022801"/>
    </source>
</evidence>
<evidence type="ECO:0000259" key="5">
    <source>
        <dbReference type="PROSITE" id="PS51217"/>
    </source>
</evidence>
<organism evidence="6 7">
    <name type="scientific">Streptococcus pyogenes</name>
    <dbReference type="NCBI Taxonomy" id="1314"/>
    <lineage>
        <taxon>Bacteria</taxon>
        <taxon>Bacillati</taxon>
        <taxon>Bacillota</taxon>
        <taxon>Bacilli</taxon>
        <taxon>Lactobacillales</taxon>
        <taxon>Streptococcaceae</taxon>
        <taxon>Streptococcus</taxon>
    </lineage>
</organism>
<dbReference type="RefSeq" id="WP_331279737.1">
    <property type="nucleotide sequence ID" value="NZ_VCID01000066.1"/>
</dbReference>
<dbReference type="InterPro" id="IPR027417">
    <property type="entry name" value="P-loop_NTPase"/>
</dbReference>
<keyword evidence="6" id="KW-0269">Exonuclease</keyword>
<gene>
    <name evidence="6" type="ORF">FGO82_00255</name>
</gene>
<dbReference type="Gene3D" id="1.10.486.10">
    <property type="entry name" value="PCRA, domain 4"/>
    <property type="match status" value="1"/>
</dbReference>
<keyword evidence="3 6" id="KW-0347">Helicase</keyword>
<dbReference type="InterPro" id="IPR014017">
    <property type="entry name" value="DNA_helicase_UvrD-like_C"/>
</dbReference>
<keyword evidence="2" id="KW-0378">Hydrolase</keyword>
<keyword evidence="6" id="KW-0540">Nuclease</keyword>
<dbReference type="AlphaFoldDB" id="A0A660A7W5"/>
<dbReference type="Proteomes" id="UP000316580">
    <property type="component" value="Unassembled WGS sequence"/>
</dbReference>
<keyword evidence="1" id="KW-0547">Nucleotide-binding</keyword>
<evidence type="ECO:0000256" key="1">
    <source>
        <dbReference type="ARBA" id="ARBA00022741"/>
    </source>
</evidence>
<evidence type="ECO:0000313" key="6">
    <source>
        <dbReference type="EMBL" id="TNY48663.1"/>
    </source>
</evidence>
<evidence type="ECO:0000313" key="7">
    <source>
        <dbReference type="Proteomes" id="UP000316580"/>
    </source>
</evidence>
<sequence>GISPSEVTIVAKEIIRLHNEQHVPFEDITLLVSSRTRNDAIFHTFNQYGIPLVADGGQQNYLKSVEVMVMLDTLRTINNPRNDYALVALLRSPMFAFDEDELTRPALQHGDDKEADCLYDKLERACI</sequence>
<comment type="caution">
    <text evidence="6">The sequence shown here is derived from an EMBL/GenBank/DDBJ whole genome shotgun (WGS) entry which is preliminary data.</text>
</comment>
<protein>
    <submittedName>
        <fullName evidence="6">Helicase-exonuclease AddAB subunit AddA</fullName>
    </submittedName>
</protein>
<proteinExistence type="predicted"/>
<dbReference type="EMBL" id="VCID01000066">
    <property type="protein sequence ID" value="TNY48663.1"/>
    <property type="molecule type" value="Genomic_DNA"/>
</dbReference>
<feature type="domain" description="UvrD-like helicase C-terminal" evidence="5">
    <location>
        <begin position="1"/>
        <end position="127"/>
    </location>
</feature>
<dbReference type="Gene3D" id="3.40.50.300">
    <property type="entry name" value="P-loop containing nucleotide triphosphate hydrolases"/>
    <property type="match status" value="1"/>
</dbReference>
<dbReference type="Pfam" id="PF13361">
    <property type="entry name" value="UvrD_C"/>
    <property type="match status" value="1"/>
</dbReference>
<evidence type="ECO:0000256" key="4">
    <source>
        <dbReference type="ARBA" id="ARBA00022840"/>
    </source>
</evidence>
<dbReference type="GO" id="GO:0005524">
    <property type="term" value="F:ATP binding"/>
    <property type="evidence" value="ECO:0007669"/>
    <property type="project" value="UniProtKB-KW"/>
</dbReference>